<evidence type="ECO:0000313" key="1">
    <source>
        <dbReference type="EMBL" id="EWM20995.1"/>
    </source>
</evidence>
<evidence type="ECO:0000313" key="2">
    <source>
        <dbReference type="Proteomes" id="UP000019335"/>
    </source>
</evidence>
<dbReference type="EMBL" id="AZIL01002699">
    <property type="protein sequence ID" value="EWM20995.1"/>
    <property type="molecule type" value="Genomic_DNA"/>
</dbReference>
<protein>
    <submittedName>
        <fullName evidence="1">Uncharacterized protein</fullName>
    </submittedName>
</protein>
<dbReference type="AlphaFoldDB" id="W7T1S2"/>
<reference evidence="1 2" key="1">
    <citation type="journal article" date="2014" name="Mol. Plant">
        <title>Chromosome Scale Genome Assembly and Transcriptome Profiling of Nannochloropsis gaditana in Nitrogen Depletion.</title>
        <authorList>
            <person name="Corteggiani Carpinelli E."/>
            <person name="Telatin A."/>
            <person name="Vitulo N."/>
            <person name="Forcato C."/>
            <person name="D'Angelo M."/>
            <person name="Schiavon R."/>
            <person name="Vezzi A."/>
            <person name="Giacometti G.M."/>
            <person name="Morosinotto T."/>
            <person name="Valle G."/>
        </authorList>
    </citation>
    <scope>NUCLEOTIDE SEQUENCE [LARGE SCALE GENOMIC DNA]</scope>
    <source>
        <strain evidence="1 2">B-31</strain>
    </source>
</reference>
<sequence length="86" mass="10013">MAERDFYTQTLIGRKKPQVIELRYRTNPGRTVRGGCHVLRLWKGPSTDSEAKASHSLLGRTYGRMNTFFWKIDALFKFCLFLNADQ</sequence>
<comment type="caution">
    <text evidence="1">The sequence shown here is derived from an EMBL/GenBank/DDBJ whole genome shotgun (WGS) entry which is preliminary data.</text>
</comment>
<keyword evidence="2" id="KW-1185">Reference proteome</keyword>
<proteinExistence type="predicted"/>
<name>W7T1S2_9STRA</name>
<dbReference type="Proteomes" id="UP000019335">
    <property type="component" value="Unassembled WGS sequence"/>
</dbReference>
<gene>
    <name evidence="1" type="ORF">Naga_100081g14</name>
</gene>
<accession>W7T1S2</accession>
<organism evidence="1 2">
    <name type="scientific">Nannochloropsis gaditana</name>
    <dbReference type="NCBI Taxonomy" id="72520"/>
    <lineage>
        <taxon>Eukaryota</taxon>
        <taxon>Sar</taxon>
        <taxon>Stramenopiles</taxon>
        <taxon>Ochrophyta</taxon>
        <taxon>Eustigmatophyceae</taxon>
        <taxon>Eustigmatales</taxon>
        <taxon>Monodopsidaceae</taxon>
        <taxon>Nannochloropsis</taxon>
    </lineage>
</organism>